<keyword evidence="10" id="KW-0812">Transmembrane</keyword>
<feature type="transmembrane region" description="Helical" evidence="10">
    <location>
        <begin position="56"/>
        <end position="75"/>
    </location>
</feature>
<protein>
    <recommendedName>
        <fullName evidence="2">non-specific protein-tyrosine kinase</fullName>
        <ecNumber evidence="2">2.7.10.2</ecNumber>
    </recommendedName>
</protein>
<keyword evidence="7" id="KW-0829">Tyrosine-protein kinase</keyword>
<evidence type="ECO:0000256" key="1">
    <source>
        <dbReference type="ARBA" id="ARBA00007316"/>
    </source>
</evidence>
<dbReference type="Proteomes" id="UP000625316">
    <property type="component" value="Unassembled WGS sequence"/>
</dbReference>
<dbReference type="EC" id="2.7.10.2" evidence="2"/>
<evidence type="ECO:0000256" key="7">
    <source>
        <dbReference type="ARBA" id="ARBA00023137"/>
    </source>
</evidence>
<evidence type="ECO:0000256" key="10">
    <source>
        <dbReference type="SAM" id="Phobius"/>
    </source>
</evidence>
<feature type="region of interest" description="Disordered" evidence="9">
    <location>
        <begin position="248"/>
        <end position="282"/>
    </location>
</feature>
<dbReference type="AlphaFoldDB" id="A0A928VQK8"/>
<dbReference type="RefSeq" id="WP_264327766.1">
    <property type="nucleotide sequence ID" value="NZ_JADEXQ010000137.1"/>
</dbReference>
<sequence>FNEFQRDLDVATASLTRFLQTQESLQVQVAKNDVPWQLLSEPDQLKLVPGKSPLQGMLSGAMTGIVIGIAIAVVIEKLENTFYVVADITYTTKLPVIGVIPLHPDLKDGTQNLYIVDLKLGAVDASQSLETNAQNIRTRVKAMLDTPDTTSAAETLAKSNPLQANAHLKSKLQGLLDKRKPTSAAPPLVGSRPQGKIKTKFEEALEQQATINSSVEDEGASPVKPVQTANLNAKGKIKTKFEEALEQQAAMTASETASETVSESNYRPQPAAESMPGANAPDNIKTKFEAALEQQAALNVSAENDAPASTKKPVQTANLNAKGKIKTKFEEALEQQAALLAQQAATNTSGKVRPQPPMASAPNADGNHNRKGDVNDQARMQQKMQSALKRQAEAKSQPVAKPKPKSRPQPQPKPRAPIKPPADEPLLTPEDIDFDPTIKLDQVTTRVESNVADSAPEQSYWLREYDAYGFMEAFRTLGTNLVQSESLERKSLVVTSALPGEGSSTIVIHLAQAIAAMGKRVLLVDSHLRRGSQQIADLLGLPRDTGLSDYLSGDATLTESIQRLSWESNLFVMPAGTAPPDPTRLLASQKMNELMTRFEDTFDFVLYVTPPLMGLADVKLVAAQVGAVLLVTKIGRRGTADALSYTKTRLKEAKLPIVGVVANGVKNYKVDLYA</sequence>
<feature type="compositionally biased region" description="Basic and acidic residues" evidence="9">
    <location>
        <begin position="367"/>
        <end position="376"/>
    </location>
</feature>
<feature type="compositionally biased region" description="Low complexity" evidence="9">
    <location>
        <begin position="248"/>
        <end position="264"/>
    </location>
</feature>
<comment type="similarity">
    <text evidence="1">Belongs to the CpsD/CapB family.</text>
</comment>
<dbReference type="InterPro" id="IPR027417">
    <property type="entry name" value="P-loop_NTPase"/>
</dbReference>
<evidence type="ECO:0000256" key="6">
    <source>
        <dbReference type="ARBA" id="ARBA00022840"/>
    </source>
</evidence>
<feature type="region of interest" description="Disordered" evidence="9">
    <location>
        <begin position="177"/>
        <end position="196"/>
    </location>
</feature>
<keyword evidence="10" id="KW-0472">Membrane</keyword>
<dbReference type="InterPro" id="IPR005702">
    <property type="entry name" value="Wzc-like_C"/>
</dbReference>
<reference evidence="12" key="1">
    <citation type="submission" date="2020-10" db="EMBL/GenBank/DDBJ databases">
        <authorList>
            <person name="Castelo-Branco R."/>
            <person name="Eusebio N."/>
            <person name="Adriana R."/>
            <person name="Vieira A."/>
            <person name="Brugerolle De Fraissinette N."/>
            <person name="Rezende De Castro R."/>
            <person name="Schneider M.P."/>
            <person name="Vasconcelos V."/>
            <person name="Leao P.N."/>
        </authorList>
    </citation>
    <scope>NUCLEOTIDE SEQUENCE</scope>
    <source>
        <strain evidence="12">LEGE 11480</strain>
    </source>
</reference>
<feature type="non-terminal residue" evidence="12">
    <location>
        <position position="1"/>
    </location>
</feature>
<keyword evidence="13" id="KW-1185">Reference proteome</keyword>
<keyword evidence="5" id="KW-0418">Kinase</keyword>
<keyword evidence="10" id="KW-1133">Transmembrane helix</keyword>
<organism evidence="12 13">
    <name type="scientific">Romeriopsis navalis LEGE 11480</name>
    <dbReference type="NCBI Taxonomy" id="2777977"/>
    <lineage>
        <taxon>Bacteria</taxon>
        <taxon>Bacillati</taxon>
        <taxon>Cyanobacteriota</taxon>
        <taxon>Cyanophyceae</taxon>
        <taxon>Leptolyngbyales</taxon>
        <taxon>Leptolyngbyaceae</taxon>
        <taxon>Romeriopsis</taxon>
        <taxon>Romeriopsis navalis</taxon>
    </lineage>
</organism>
<comment type="caution">
    <text evidence="12">The sequence shown here is derived from an EMBL/GenBank/DDBJ whole genome shotgun (WGS) entry which is preliminary data.</text>
</comment>
<evidence type="ECO:0000313" key="13">
    <source>
        <dbReference type="Proteomes" id="UP000625316"/>
    </source>
</evidence>
<dbReference type="GO" id="GO:0005886">
    <property type="term" value="C:plasma membrane"/>
    <property type="evidence" value="ECO:0007669"/>
    <property type="project" value="TreeGrafter"/>
</dbReference>
<evidence type="ECO:0000256" key="2">
    <source>
        <dbReference type="ARBA" id="ARBA00011903"/>
    </source>
</evidence>
<evidence type="ECO:0000256" key="8">
    <source>
        <dbReference type="ARBA" id="ARBA00051245"/>
    </source>
</evidence>
<evidence type="ECO:0000256" key="3">
    <source>
        <dbReference type="ARBA" id="ARBA00022679"/>
    </source>
</evidence>
<accession>A0A928VQK8</accession>
<keyword evidence="6" id="KW-0067">ATP-binding</keyword>
<feature type="domain" description="AAA" evidence="11">
    <location>
        <begin position="500"/>
        <end position="624"/>
    </location>
</feature>
<dbReference type="PANTHER" id="PTHR32309">
    <property type="entry name" value="TYROSINE-PROTEIN KINASE"/>
    <property type="match status" value="1"/>
</dbReference>
<dbReference type="SUPFAM" id="SSF52540">
    <property type="entry name" value="P-loop containing nucleoside triphosphate hydrolases"/>
    <property type="match status" value="1"/>
</dbReference>
<evidence type="ECO:0000256" key="5">
    <source>
        <dbReference type="ARBA" id="ARBA00022777"/>
    </source>
</evidence>
<dbReference type="InterPro" id="IPR050445">
    <property type="entry name" value="Bact_polysacc_biosynth/exp"/>
</dbReference>
<dbReference type="GO" id="GO:0005524">
    <property type="term" value="F:ATP binding"/>
    <property type="evidence" value="ECO:0007669"/>
    <property type="project" value="UniProtKB-KW"/>
</dbReference>
<evidence type="ECO:0000256" key="9">
    <source>
        <dbReference type="SAM" id="MobiDB-lite"/>
    </source>
</evidence>
<dbReference type="Pfam" id="PF13614">
    <property type="entry name" value="AAA_31"/>
    <property type="match status" value="1"/>
</dbReference>
<evidence type="ECO:0000256" key="4">
    <source>
        <dbReference type="ARBA" id="ARBA00022741"/>
    </source>
</evidence>
<dbReference type="CDD" id="cd05387">
    <property type="entry name" value="BY-kinase"/>
    <property type="match status" value="1"/>
</dbReference>
<feature type="region of interest" description="Disordered" evidence="9">
    <location>
        <begin position="344"/>
        <end position="431"/>
    </location>
</feature>
<gene>
    <name evidence="12" type="ORF">IQ266_24765</name>
</gene>
<keyword evidence="4" id="KW-0547">Nucleotide-binding</keyword>
<name>A0A928VQK8_9CYAN</name>
<dbReference type="InterPro" id="IPR025669">
    <property type="entry name" value="AAA_dom"/>
</dbReference>
<comment type="catalytic activity">
    <reaction evidence="8">
        <text>L-tyrosyl-[protein] + ATP = O-phospho-L-tyrosyl-[protein] + ADP + H(+)</text>
        <dbReference type="Rhea" id="RHEA:10596"/>
        <dbReference type="Rhea" id="RHEA-COMP:10136"/>
        <dbReference type="Rhea" id="RHEA-COMP:20101"/>
        <dbReference type="ChEBI" id="CHEBI:15378"/>
        <dbReference type="ChEBI" id="CHEBI:30616"/>
        <dbReference type="ChEBI" id="CHEBI:46858"/>
        <dbReference type="ChEBI" id="CHEBI:61978"/>
        <dbReference type="ChEBI" id="CHEBI:456216"/>
        <dbReference type="EC" id="2.7.10.2"/>
    </reaction>
</comment>
<evidence type="ECO:0000313" key="12">
    <source>
        <dbReference type="EMBL" id="MBE9032953.1"/>
    </source>
</evidence>
<dbReference type="Gene3D" id="3.40.50.300">
    <property type="entry name" value="P-loop containing nucleotide triphosphate hydrolases"/>
    <property type="match status" value="1"/>
</dbReference>
<dbReference type="PANTHER" id="PTHR32309:SF13">
    <property type="entry name" value="FERRIC ENTEROBACTIN TRANSPORT PROTEIN FEPE"/>
    <property type="match status" value="1"/>
</dbReference>
<dbReference type="NCBIfam" id="TIGR01007">
    <property type="entry name" value="eps_fam"/>
    <property type="match status" value="1"/>
</dbReference>
<dbReference type="GO" id="GO:0004715">
    <property type="term" value="F:non-membrane spanning protein tyrosine kinase activity"/>
    <property type="evidence" value="ECO:0007669"/>
    <property type="project" value="UniProtKB-EC"/>
</dbReference>
<feature type="compositionally biased region" description="Pro residues" evidence="9">
    <location>
        <begin position="407"/>
        <end position="420"/>
    </location>
</feature>
<evidence type="ECO:0000259" key="11">
    <source>
        <dbReference type="Pfam" id="PF13614"/>
    </source>
</evidence>
<proteinExistence type="inferred from homology"/>
<dbReference type="EMBL" id="JADEXQ010000137">
    <property type="protein sequence ID" value="MBE9032953.1"/>
    <property type="molecule type" value="Genomic_DNA"/>
</dbReference>
<keyword evidence="3 12" id="KW-0808">Transferase</keyword>